<keyword evidence="1" id="KW-0496">Mitochondrion</keyword>
<reference evidence="1" key="1">
    <citation type="submission" date="2017-03" db="EMBL/GenBank/DDBJ databases">
        <title>The mitochondrial genome of the carnivorous plant Utricularia reniformis (Lentibulariaceae): structure, comparative analysis and evolutionary landmarks.</title>
        <authorList>
            <person name="Silva S.R."/>
            <person name="Alvarenga D.O."/>
            <person name="Michael T.P."/>
            <person name="Miranda V.F.O."/>
            <person name="Varani A.M."/>
        </authorList>
    </citation>
    <scope>NUCLEOTIDE SEQUENCE</scope>
</reference>
<sequence length="64" mass="7344">MLASSESGIRIKLSRRLTNEQLTWTRASQKPDLYTYFLKQTGTRVVAYPSTIDSFLRGIAFPFD</sequence>
<protein>
    <submittedName>
        <fullName evidence="1">Uncharacterized protein</fullName>
    </submittedName>
</protein>
<dbReference type="EMBL" id="KY774314">
    <property type="protein sequence ID" value="ART31488.1"/>
    <property type="molecule type" value="Genomic_DNA"/>
</dbReference>
<proteinExistence type="predicted"/>
<geneLocation type="mitochondrion" evidence="1"/>
<gene>
    <name evidence="1" type="ORF">AEK19_MT1284</name>
</gene>
<organism evidence="1">
    <name type="scientific">Utricularia reniformis</name>
    <dbReference type="NCBI Taxonomy" id="192314"/>
    <lineage>
        <taxon>Eukaryota</taxon>
        <taxon>Viridiplantae</taxon>
        <taxon>Streptophyta</taxon>
        <taxon>Embryophyta</taxon>
        <taxon>Tracheophyta</taxon>
        <taxon>Spermatophyta</taxon>
        <taxon>Magnoliopsida</taxon>
        <taxon>eudicotyledons</taxon>
        <taxon>Gunneridae</taxon>
        <taxon>Pentapetalae</taxon>
        <taxon>asterids</taxon>
        <taxon>lamiids</taxon>
        <taxon>Lamiales</taxon>
        <taxon>Lentibulariaceae</taxon>
        <taxon>Utricularia</taxon>
    </lineage>
</organism>
<dbReference type="AlphaFoldDB" id="A0A1Y0B271"/>
<evidence type="ECO:0000313" key="1">
    <source>
        <dbReference type="EMBL" id="ART31488.1"/>
    </source>
</evidence>
<name>A0A1Y0B271_9LAMI</name>
<accession>A0A1Y0B271</accession>